<gene>
    <name evidence="3" type="ORF">AVDCRST_MAG68-4662</name>
</gene>
<accession>A0A6J4MSZ9</accession>
<proteinExistence type="predicted"/>
<evidence type="ECO:0008006" key="4">
    <source>
        <dbReference type="Google" id="ProtNLM"/>
    </source>
</evidence>
<feature type="region of interest" description="Disordered" evidence="1">
    <location>
        <begin position="26"/>
        <end position="75"/>
    </location>
</feature>
<reference evidence="3" key="1">
    <citation type="submission" date="2020-02" db="EMBL/GenBank/DDBJ databases">
        <authorList>
            <person name="Meier V. D."/>
        </authorList>
    </citation>
    <scope>NUCLEOTIDE SEQUENCE</scope>
    <source>
        <strain evidence="3">AVDCRST_MAG68</strain>
    </source>
</reference>
<evidence type="ECO:0000256" key="1">
    <source>
        <dbReference type="SAM" id="MobiDB-lite"/>
    </source>
</evidence>
<dbReference type="SUPFAM" id="SSF88713">
    <property type="entry name" value="Glycoside hydrolase/deacetylase"/>
    <property type="match status" value="1"/>
</dbReference>
<sequence length="382" mass="41717">MLNEWCRIRRAAAALTLAAALAACGGEGGSSEAGGEGKDLPGDTTGGQAAPAAGAQPQSAAPAPKGPTGPVANLPPNEMGRIMVLEYHRTGSPEGEFVRTLANYKKDLQSLYEKGYRPVTMRQVLERNIDIPAGTTPVVFTFDDATRGQFYYRPDGSIDPNTMVGVWADFKQRNPAWSGGGVWCILPAAAHPSNFFGETPDKATPRAQREANIRKKMEWFVANGHEICNHTLFHARLDRAGSKVQDYIGIGEDSIKAYLPANYDIVTFALPLGMWPANRSLAWAGTYRDGKRYENKVVLEVSGGPNVPPWDREWNPHSVDRFIVAPGALERQLAFWEKDPSNRYVSDGDPRTVSYPRRMAARLDRSKLGGLTPKELPDAPAP</sequence>
<dbReference type="GO" id="GO:0005975">
    <property type="term" value="P:carbohydrate metabolic process"/>
    <property type="evidence" value="ECO:0007669"/>
    <property type="project" value="InterPro"/>
</dbReference>
<evidence type="ECO:0000256" key="2">
    <source>
        <dbReference type="SAM" id="SignalP"/>
    </source>
</evidence>
<organism evidence="3">
    <name type="scientific">uncultured Gemmatimonadota bacterium</name>
    <dbReference type="NCBI Taxonomy" id="203437"/>
    <lineage>
        <taxon>Bacteria</taxon>
        <taxon>Pseudomonadati</taxon>
        <taxon>Gemmatimonadota</taxon>
        <taxon>environmental samples</taxon>
    </lineage>
</organism>
<keyword evidence="2" id="KW-0732">Signal</keyword>
<dbReference type="PROSITE" id="PS51257">
    <property type="entry name" value="PROKAR_LIPOPROTEIN"/>
    <property type="match status" value="1"/>
</dbReference>
<dbReference type="EMBL" id="CADCTW010000213">
    <property type="protein sequence ID" value="CAA9363644.1"/>
    <property type="molecule type" value="Genomic_DNA"/>
</dbReference>
<name>A0A6J4MSZ9_9BACT</name>
<evidence type="ECO:0000313" key="3">
    <source>
        <dbReference type="EMBL" id="CAA9363644.1"/>
    </source>
</evidence>
<protein>
    <recommendedName>
        <fullName evidence="4">NodB homology domain-containing protein</fullName>
    </recommendedName>
</protein>
<dbReference type="InterPro" id="IPR011330">
    <property type="entry name" value="Glyco_hydro/deAcase_b/a-brl"/>
</dbReference>
<feature type="chain" id="PRO_5027065194" description="NodB homology domain-containing protein" evidence="2">
    <location>
        <begin position="23"/>
        <end position="382"/>
    </location>
</feature>
<dbReference type="Gene3D" id="3.20.20.370">
    <property type="entry name" value="Glycoside hydrolase/deacetylase"/>
    <property type="match status" value="1"/>
</dbReference>
<dbReference type="AlphaFoldDB" id="A0A6J4MSZ9"/>
<feature type="signal peptide" evidence="2">
    <location>
        <begin position="1"/>
        <end position="22"/>
    </location>
</feature>
<feature type="compositionally biased region" description="Low complexity" evidence="1">
    <location>
        <begin position="46"/>
        <end position="63"/>
    </location>
</feature>